<dbReference type="Gene3D" id="3.20.20.240">
    <property type="entry name" value="Methylmalonyl-CoA mutase"/>
    <property type="match status" value="1"/>
</dbReference>
<dbReference type="SUPFAM" id="SSF51703">
    <property type="entry name" value="Cobalamin (vitamin B12)-dependent enzymes"/>
    <property type="match status" value="1"/>
</dbReference>
<dbReference type="PANTHER" id="PTHR48101">
    <property type="entry name" value="METHYLMALONYL-COA MUTASE, MITOCHONDRIAL-RELATED"/>
    <property type="match status" value="1"/>
</dbReference>
<dbReference type="HOGENOM" id="CLU_009523_6_0_9"/>
<dbReference type="EMBL" id="CP009920">
    <property type="protein sequence ID" value="AJI21033.1"/>
    <property type="molecule type" value="Genomic_DNA"/>
</dbReference>
<dbReference type="AlphaFoldDB" id="A0A0B6AKB5"/>
<comment type="similarity">
    <text evidence="2">Belongs to the methylmalonyl-CoA mutase family.</text>
</comment>
<dbReference type="Gene3D" id="3.40.50.280">
    <property type="entry name" value="Cobalamin-binding domain"/>
    <property type="match status" value="1"/>
</dbReference>
<dbReference type="GO" id="GO:0031419">
    <property type="term" value="F:cobalamin binding"/>
    <property type="evidence" value="ECO:0007669"/>
    <property type="project" value="UniProtKB-KW"/>
</dbReference>
<dbReference type="Proteomes" id="UP000031829">
    <property type="component" value="Chromosome"/>
</dbReference>
<dbReference type="GO" id="GO:0019678">
    <property type="term" value="P:propionate metabolic process, methylmalonyl pathway"/>
    <property type="evidence" value="ECO:0007669"/>
    <property type="project" value="TreeGrafter"/>
</dbReference>
<evidence type="ECO:0000313" key="8">
    <source>
        <dbReference type="Proteomes" id="UP000031829"/>
    </source>
</evidence>
<dbReference type="KEGG" id="bmeg:BG04_1354"/>
<protein>
    <submittedName>
        <fullName evidence="7">Methylmalonyl-CoA mutase family protein</fullName>
    </submittedName>
</protein>
<evidence type="ECO:0000313" key="7">
    <source>
        <dbReference type="EMBL" id="AJI21033.1"/>
    </source>
</evidence>
<keyword evidence="3" id="KW-0846">Cobalamin</keyword>
<evidence type="ECO:0000259" key="6">
    <source>
        <dbReference type="Pfam" id="PF01642"/>
    </source>
</evidence>
<evidence type="ECO:0000256" key="3">
    <source>
        <dbReference type="ARBA" id="ARBA00022628"/>
    </source>
</evidence>
<organism evidence="7 8">
    <name type="scientific">Priestia megaterium (strain ATCC 14581 / DSM 32 / CCUG 1817 / JCM 2506 / NBRC 15308 / NCIMB 9376 / NCTC 10342 / NRRL B-14308 / VKM B-512 / Ford 19)</name>
    <name type="common">Bacillus megaterium</name>
    <dbReference type="NCBI Taxonomy" id="1348623"/>
    <lineage>
        <taxon>Bacteria</taxon>
        <taxon>Bacillati</taxon>
        <taxon>Bacillota</taxon>
        <taxon>Bacilli</taxon>
        <taxon>Bacillales</taxon>
        <taxon>Bacillaceae</taxon>
        <taxon>Priestia</taxon>
    </lineage>
</organism>
<proteinExistence type="inferred from homology"/>
<dbReference type="InterPro" id="IPR006099">
    <property type="entry name" value="MeMalonylCoA_mutase_a/b_cat"/>
</dbReference>
<dbReference type="GO" id="GO:0004494">
    <property type="term" value="F:methylmalonyl-CoA mutase activity"/>
    <property type="evidence" value="ECO:0007669"/>
    <property type="project" value="UniProtKB-EC"/>
</dbReference>
<evidence type="ECO:0000256" key="5">
    <source>
        <dbReference type="ARBA" id="ARBA00023285"/>
    </source>
</evidence>
<dbReference type="GO" id="GO:0046872">
    <property type="term" value="F:metal ion binding"/>
    <property type="evidence" value="ECO:0007669"/>
    <property type="project" value="InterPro"/>
</dbReference>
<keyword evidence="4" id="KW-0413">Isomerase</keyword>
<dbReference type="GO" id="GO:0005737">
    <property type="term" value="C:cytoplasm"/>
    <property type="evidence" value="ECO:0007669"/>
    <property type="project" value="TreeGrafter"/>
</dbReference>
<sequence>MKTNTLSFHEFTRTPKEDWAQEVSKNTAISSKETLENIFLKPLYFESDTAHLDYLQQSPAGIDCLRGAGKESYILGEWEITQKIDLPSIKESNKLLLHSLRNGQNTAAFTCSEAMRQGKDVDEATEAEVVSGTTISTLEDVAHLFQHVALEAVPLFLNTGCTSVPLLSFLKAYCVDHNFNMRQLKGTVGMDPLGTLAEYGRVPLSTRDLYDHLAYATRLAHSNVPELKTIIVSSIPYHNSGANAVQELAYMLATGVQYIDECIKRGLSLHQVLPHMTFSFSVSSHLFMEISKLRAFRMLWANVVRAFDDTAVSVPFIHTETSHLTQSKEDMYTNALRNTVQAFASIVGGADSLHIEPYDSVTSSSSQFAHRLARNTHLILQHETHISKVTDPAGGSWYVEAYTHELMTKAWELFGNIEDHGGMEEALKQGRIQDEVEQMKVKRQENIECRIERLIGVTHYAPKQQDVSQEIQSTPFRKEEIKMDKYSDQNASEFSSNLSLEDYTKLASKGVTAGWMLKQMAKQTQPDSVVPLTKWRAAEKFEKIRVYTKGMSIGIMELTDPNSRKKAEIARSLFESAGFACETIKNIDSYVEIADWMNEQKHEAYVICGSDELVEKLLTKAMTYFEEDSVYVYVVGEEHVSRKTQWQQKGVMSVIHPKTNVIQCVKKLLCALEVEVHV</sequence>
<dbReference type="SUPFAM" id="SSF52242">
    <property type="entry name" value="Cobalamin (vitamin B12)-binding domain"/>
    <property type="match status" value="1"/>
</dbReference>
<dbReference type="Pfam" id="PF01642">
    <property type="entry name" value="MM_CoA_mutase"/>
    <property type="match status" value="1"/>
</dbReference>
<evidence type="ECO:0000256" key="2">
    <source>
        <dbReference type="ARBA" id="ARBA00008465"/>
    </source>
</evidence>
<reference evidence="7 8" key="1">
    <citation type="journal article" date="2015" name="Genome Announc.">
        <title>Complete genome sequences for 35 biothreat assay-relevant bacillus species.</title>
        <authorList>
            <person name="Johnson S.L."/>
            <person name="Daligault H.E."/>
            <person name="Davenport K.W."/>
            <person name="Jaissle J."/>
            <person name="Frey K.G."/>
            <person name="Ladner J.T."/>
            <person name="Broomall S.M."/>
            <person name="Bishop-Lilly K.A."/>
            <person name="Bruce D.C."/>
            <person name="Gibbons H.S."/>
            <person name="Coyne S.R."/>
            <person name="Lo C.C."/>
            <person name="Meincke L."/>
            <person name="Munk A.C."/>
            <person name="Koroleva G.I."/>
            <person name="Rosenzweig C.N."/>
            <person name="Palacios G.F."/>
            <person name="Redden C.L."/>
            <person name="Minogue T.D."/>
            <person name="Chain P.S."/>
        </authorList>
    </citation>
    <scope>NUCLEOTIDE SEQUENCE [LARGE SCALE GENOMIC DNA]</scope>
    <source>
        <strain evidence="8">ATCC 14581 / DSM 32 / JCM 2506 / NBRC 15308 / NCIMB 9376 / NCTC 10342 / NRRL B-14308 / VKM B-512</strain>
    </source>
</reference>
<accession>A0A0B6AKB5</accession>
<dbReference type="GeneID" id="93644829"/>
<gene>
    <name evidence="7" type="ORF">BG04_1354</name>
</gene>
<evidence type="ECO:0000256" key="1">
    <source>
        <dbReference type="ARBA" id="ARBA00001922"/>
    </source>
</evidence>
<dbReference type="InterPro" id="IPR036724">
    <property type="entry name" value="Cobalamin-bd_sf"/>
</dbReference>
<dbReference type="InterPro" id="IPR016176">
    <property type="entry name" value="Cbl-dep_enz_cat"/>
</dbReference>
<dbReference type="PANTHER" id="PTHR48101:SF4">
    <property type="entry name" value="METHYLMALONYL-COA MUTASE, MITOCHONDRIAL"/>
    <property type="match status" value="1"/>
</dbReference>
<name>A0A0B6AKB5_PRIM2</name>
<dbReference type="RefSeq" id="WP_034648968.1">
    <property type="nucleotide sequence ID" value="NZ_BCVB01000001.1"/>
</dbReference>
<feature type="domain" description="Methylmalonyl-CoA mutase alpha/beta chain catalytic" evidence="6">
    <location>
        <begin position="34"/>
        <end position="481"/>
    </location>
</feature>
<keyword evidence="5" id="KW-0170">Cobalt</keyword>
<evidence type="ECO:0000256" key="4">
    <source>
        <dbReference type="ARBA" id="ARBA00023235"/>
    </source>
</evidence>
<comment type="cofactor">
    <cofactor evidence="1">
        <name>adenosylcob(III)alamin</name>
        <dbReference type="ChEBI" id="CHEBI:18408"/>
    </cofactor>
</comment>